<dbReference type="Gene3D" id="2.60.40.1090">
    <property type="entry name" value="Fimbrial-type adhesion domain"/>
    <property type="match status" value="1"/>
</dbReference>
<dbReference type="SUPFAM" id="SSF49401">
    <property type="entry name" value="Bacterial adhesins"/>
    <property type="match status" value="1"/>
</dbReference>
<proteinExistence type="predicted"/>
<evidence type="ECO:0000313" key="2">
    <source>
        <dbReference type="Proteomes" id="UP000006690"/>
    </source>
</evidence>
<dbReference type="KEGG" id="paj:PAJ_3758"/>
<dbReference type="Proteomes" id="UP000006690">
    <property type="component" value="Chromosome"/>
</dbReference>
<sequence>MSMFINQNHKREPMKARSLSLGMTIALCGASFISFNAFSASQNTIRFQGEVNAQTCNVNVNDATGSPIILLPTVSTTALSTAKSTAGKTPFTINLTGCVAPASGSTQAININLVGNNISSTGDLLNTGTAKNVALRLLDSSDKAIDLSGGAATVSGMTLASGSTSASQNFSVEYYSDSGSAGAGTVLSSVQYSVSYP</sequence>
<dbReference type="GO" id="GO:0043709">
    <property type="term" value="P:cell adhesion involved in single-species biofilm formation"/>
    <property type="evidence" value="ECO:0007669"/>
    <property type="project" value="TreeGrafter"/>
</dbReference>
<gene>
    <name evidence="1" type="primary">f17a-A</name>
    <name evidence="1" type="ordered locus">PAJ_3758</name>
</gene>
<dbReference type="InterPro" id="IPR036937">
    <property type="entry name" value="Adhesion_dom_fimbrial_sf"/>
</dbReference>
<dbReference type="PATRIC" id="fig|932677.3.peg.4335"/>
<dbReference type="HOGENOM" id="CLU_088965_2_2_6"/>
<dbReference type="InterPro" id="IPR050263">
    <property type="entry name" value="Bact_Fimbrial_Adh_Pro"/>
</dbReference>
<reference evidence="2" key="1">
    <citation type="journal article" date="2012" name="Appl. Microbiol. Biotechnol.">
        <title>The complete genome sequence of Pantoea ananatis AJ13355, an organism with great biotechnological potential.</title>
        <authorList>
            <person name="Hara Y."/>
            <person name="Kadotani N."/>
            <person name="Izui H."/>
            <person name="Katashkina J.I."/>
            <person name="Kuvaeva T.M."/>
            <person name="Andreeva I.G."/>
            <person name="Golubeva L.I."/>
            <person name="Malko D.B."/>
            <person name="Makeev V.J."/>
            <person name="Mashko S.V."/>
            <person name="Kozlov Y.I."/>
        </authorList>
    </citation>
    <scope>NUCLEOTIDE SEQUENCE [LARGE SCALE GENOMIC DNA]</scope>
    <source>
        <strain evidence="2">AJ13355</strain>
    </source>
</reference>
<dbReference type="PANTHER" id="PTHR33420">
    <property type="entry name" value="FIMBRIAL SUBUNIT ELFA-RELATED"/>
    <property type="match status" value="1"/>
</dbReference>
<dbReference type="AlphaFoldDB" id="A0A0H3L374"/>
<dbReference type="InterPro" id="IPR008966">
    <property type="entry name" value="Adhesion_dom_sf"/>
</dbReference>
<organism evidence="1 2">
    <name type="scientific">Pantoea ananatis (strain AJ13355)</name>
    <dbReference type="NCBI Taxonomy" id="932677"/>
    <lineage>
        <taxon>Bacteria</taxon>
        <taxon>Pseudomonadati</taxon>
        <taxon>Pseudomonadota</taxon>
        <taxon>Gammaproteobacteria</taxon>
        <taxon>Enterobacterales</taxon>
        <taxon>Erwiniaceae</taxon>
        <taxon>Pantoea</taxon>
    </lineage>
</organism>
<dbReference type="eggNOG" id="COG3539">
    <property type="taxonomic scope" value="Bacteria"/>
</dbReference>
<dbReference type="GO" id="GO:0009289">
    <property type="term" value="C:pilus"/>
    <property type="evidence" value="ECO:0007669"/>
    <property type="project" value="InterPro"/>
</dbReference>
<evidence type="ECO:0000313" key="1">
    <source>
        <dbReference type="EMBL" id="BAK13837.1"/>
    </source>
</evidence>
<protein>
    <submittedName>
        <fullName evidence="1">F17 fimbrial protein F17a-A</fullName>
    </submittedName>
</protein>
<accession>A0A0H3L374</accession>
<dbReference type="PANTHER" id="PTHR33420:SF10">
    <property type="entry name" value="FIMBRIAE MAJOR SUBUNIT"/>
    <property type="match status" value="1"/>
</dbReference>
<name>A0A0H3L374_PANAA</name>
<dbReference type="EMBL" id="AP012032">
    <property type="protein sequence ID" value="BAK13837.1"/>
    <property type="molecule type" value="Genomic_DNA"/>
</dbReference>